<protein>
    <recommendedName>
        <fullName evidence="3">ubiquitinyl hydrolase 1</fullName>
        <ecNumber evidence="3">3.4.19.12</ecNumber>
    </recommendedName>
</protein>
<dbReference type="GO" id="GO:0005737">
    <property type="term" value="C:cytoplasm"/>
    <property type="evidence" value="ECO:0007669"/>
    <property type="project" value="TreeGrafter"/>
</dbReference>
<dbReference type="GO" id="GO:0071108">
    <property type="term" value="P:protein K48-linked deubiquitination"/>
    <property type="evidence" value="ECO:0007669"/>
    <property type="project" value="TreeGrafter"/>
</dbReference>
<organism evidence="13 14">
    <name type="scientific">Adineta ricciae</name>
    <name type="common">Rotifer</name>
    <dbReference type="NCBI Taxonomy" id="249248"/>
    <lineage>
        <taxon>Eukaryota</taxon>
        <taxon>Metazoa</taxon>
        <taxon>Spiralia</taxon>
        <taxon>Gnathifera</taxon>
        <taxon>Rotifera</taxon>
        <taxon>Eurotatoria</taxon>
        <taxon>Bdelloidea</taxon>
        <taxon>Adinetida</taxon>
        <taxon>Adinetidae</taxon>
        <taxon>Adineta</taxon>
    </lineage>
</organism>
<dbReference type="EMBL" id="CAJNOR010001843">
    <property type="protein sequence ID" value="CAF1208492.1"/>
    <property type="molecule type" value="Genomic_DNA"/>
</dbReference>
<evidence type="ECO:0000256" key="9">
    <source>
        <dbReference type="ARBA" id="ARBA00022807"/>
    </source>
</evidence>
<evidence type="ECO:0000313" key="14">
    <source>
        <dbReference type="Proteomes" id="UP000663828"/>
    </source>
</evidence>
<accession>A0A814WXS0</accession>
<feature type="region of interest" description="Disordered" evidence="11">
    <location>
        <begin position="723"/>
        <end position="742"/>
    </location>
</feature>
<dbReference type="AlphaFoldDB" id="A0A814WXS0"/>
<dbReference type="InterPro" id="IPR051346">
    <property type="entry name" value="OTU_Deubiquitinase"/>
</dbReference>
<dbReference type="GO" id="GO:0070536">
    <property type="term" value="P:protein K63-linked deubiquitination"/>
    <property type="evidence" value="ECO:0007669"/>
    <property type="project" value="TreeGrafter"/>
</dbReference>
<keyword evidence="4" id="KW-0645">Protease</keyword>
<dbReference type="GO" id="GO:0005634">
    <property type="term" value="C:nucleus"/>
    <property type="evidence" value="ECO:0007669"/>
    <property type="project" value="TreeGrafter"/>
</dbReference>
<comment type="caution">
    <text evidence="13">The sequence shown here is derived from an EMBL/GenBank/DDBJ whole genome shotgun (WGS) entry which is preliminary data.</text>
</comment>
<evidence type="ECO:0000313" key="13">
    <source>
        <dbReference type="EMBL" id="CAF1208492.1"/>
    </source>
</evidence>
<keyword evidence="8" id="KW-0378">Hydrolase</keyword>
<feature type="region of interest" description="Disordered" evidence="11">
    <location>
        <begin position="1"/>
        <end position="20"/>
    </location>
</feature>
<feature type="compositionally biased region" description="Low complexity" evidence="11">
    <location>
        <begin position="723"/>
        <end position="735"/>
    </location>
</feature>
<dbReference type="Proteomes" id="UP000663828">
    <property type="component" value="Unassembled WGS sequence"/>
</dbReference>
<evidence type="ECO:0000256" key="6">
    <source>
        <dbReference type="ARBA" id="ARBA00022771"/>
    </source>
</evidence>
<dbReference type="PANTHER" id="PTHR13367">
    <property type="entry name" value="UBIQUITIN THIOESTERASE"/>
    <property type="match status" value="1"/>
</dbReference>
<keyword evidence="14" id="KW-1185">Reference proteome</keyword>
<keyword evidence="5" id="KW-0479">Metal-binding</keyword>
<dbReference type="CDD" id="cd22768">
    <property type="entry name" value="OTU_OTUD7"/>
    <property type="match status" value="1"/>
</dbReference>
<comment type="catalytic activity">
    <reaction evidence="1">
        <text>Thiol-dependent hydrolysis of ester, thioester, amide, peptide and isopeptide bonds formed by the C-terminal Gly of ubiquitin (a 76-residue protein attached to proteins as an intracellular targeting signal).</text>
        <dbReference type="EC" id="3.4.19.12"/>
    </reaction>
</comment>
<evidence type="ECO:0000256" key="8">
    <source>
        <dbReference type="ARBA" id="ARBA00022801"/>
    </source>
</evidence>
<gene>
    <name evidence="13" type="ORF">XAT740_LOCUS24061</name>
</gene>
<evidence type="ECO:0000259" key="12">
    <source>
        <dbReference type="PROSITE" id="PS50802"/>
    </source>
</evidence>
<dbReference type="GO" id="GO:0008270">
    <property type="term" value="F:zinc ion binding"/>
    <property type="evidence" value="ECO:0007669"/>
    <property type="project" value="UniProtKB-KW"/>
</dbReference>
<dbReference type="GO" id="GO:0004843">
    <property type="term" value="F:cysteine-type deubiquitinase activity"/>
    <property type="evidence" value="ECO:0007669"/>
    <property type="project" value="UniProtKB-EC"/>
</dbReference>
<evidence type="ECO:0000256" key="7">
    <source>
        <dbReference type="ARBA" id="ARBA00022786"/>
    </source>
</evidence>
<name>A0A814WXS0_ADIRI</name>
<dbReference type="PROSITE" id="PS50802">
    <property type="entry name" value="OTU"/>
    <property type="match status" value="1"/>
</dbReference>
<evidence type="ECO:0000256" key="11">
    <source>
        <dbReference type="SAM" id="MobiDB-lite"/>
    </source>
</evidence>
<dbReference type="GO" id="GO:0071947">
    <property type="term" value="P:protein deubiquitination involved in ubiquitin-dependent protein catabolic process"/>
    <property type="evidence" value="ECO:0007669"/>
    <property type="project" value="TreeGrafter"/>
</dbReference>
<dbReference type="Pfam" id="PF02338">
    <property type="entry name" value="OTU"/>
    <property type="match status" value="1"/>
</dbReference>
<comment type="similarity">
    <text evidence="2">Belongs to the peptidase C64 family.</text>
</comment>
<evidence type="ECO:0000256" key="10">
    <source>
        <dbReference type="ARBA" id="ARBA00022833"/>
    </source>
</evidence>
<feature type="domain" description="OTU" evidence="12">
    <location>
        <begin position="146"/>
        <end position="348"/>
    </location>
</feature>
<dbReference type="GO" id="GO:0035871">
    <property type="term" value="P:protein K11-linked deubiquitination"/>
    <property type="evidence" value="ECO:0007669"/>
    <property type="project" value="TreeGrafter"/>
</dbReference>
<evidence type="ECO:0000256" key="5">
    <source>
        <dbReference type="ARBA" id="ARBA00022723"/>
    </source>
</evidence>
<dbReference type="GO" id="GO:0070530">
    <property type="term" value="F:K63-linked polyubiquitin modification-dependent protein binding"/>
    <property type="evidence" value="ECO:0007669"/>
    <property type="project" value="TreeGrafter"/>
</dbReference>
<sequence>MQQYSSSYHNNDRNEDIFNHNHHTNANEHLSNASEDVKLRRSNVDHDTNPILHRALSTVSANQTLVDNQRNVLANNYRRTSINDEIVTIDHNDAEASFILPNLYELPEEIRVRVMDSLVDTPTMVSLEETKRLNWWVNKKLPCPKLYPLVTTGDGNCLLHATSLAMWGFHDHSLSMRKALNETLITSKPNSSLYRRWRWAQSVQNKKYGLVFSEQEWSEEWKSLLRLSSAEPRTLQTKSSDCNPSNDELDLSKSFENNNGSAIKPLSQSPRQYYESLEEFHVYVLANNIRRPIVIYSDTILRTNDGEAISPIEFGGIYLPLEIPPDKCHKQPVFLAFDAAHFSALVPMEQSVKSMSKITYRIPLIDIETLDLLPIHFLIDPGLNFQWPIDEELSDDKIHLYPNYEESRMDVLEKYLYLSKEYSSMSNSTSQASTTTIMSTQENLPSTEENIELSNEIIPTPTIPNKKLSRSSFNSFSKIIRRTFIHPFSSAKRASIKNHQSQTSTSSIISENINERRKSSPLFNRHTQILTIIVTNFQPKQPKACDNMIKNYIDACMDEYNLEKNQKQLNNENDYDLISKSNNHHSNRTDSSLSNSPLVVYHRHYPSSSSINRYQHNAASTNVNEKLFETGIKHKLPQISSNSSNRSVVLTRIVQKNSDIDDSEDSLPIENGQFSTNINYVQRKSNPSFTRNKNHELISNSYHYPESQINDVSNKALPSQKLISSSLKRQQSSSSDKNSTNLNLIDYTLSPSATTTSTTVTNINKRTQQLNTSSNLIHHKRL</sequence>
<keyword evidence="9" id="KW-0788">Thiol protease</keyword>
<proteinExistence type="inferred from homology"/>
<dbReference type="PANTHER" id="PTHR13367:SF27">
    <property type="entry name" value="OTU DOMAIN-CONTAINING PROTEIN"/>
    <property type="match status" value="1"/>
</dbReference>
<keyword evidence="7" id="KW-0833">Ubl conjugation pathway</keyword>
<dbReference type="EC" id="3.4.19.12" evidence="3"/>
<dbReference type="InterPro" id="IPR003323">
    <property type="entry name" value="OTU_dom"/>
</dbReference>
<evidence type="ECO:0000256" key="2">
    <source>
        <dbReference type="ARBA" id="ARBA00005865"/>
    </source>
</evidence>
<keyword evidence="6" id="KW-0863">Zinc-finger</keyword>
<evidence type="ECO:0000256" key="3">
    <source>
        <dbReference type="ARBA" id="ARBA00012759"/>
    </source>
</evidence>
<keyword evidence="10" id="KW-0862">Zinc</keyword>
<evidence type="ECO:0000256" key="1">
    <source>
        <dbReference type="ARBA" id="ARBA00000707"/>
    </source>
</evidence>
<evidence type="ECO:0000256" key="4">
    <source>
        <dbReference type="ARBA" id="ARBA00022670"/>
    </source>
</evidence>
<feature type="compositionally biased region" description="Basic and acidic residues" evidence="11">
    <location>
        <begin position="10"/>
        <end position="19"/>
    </location>
</feature>
<reference evidence="13" key="1">
    <citation type="submission" date="2021-02" db="EMBL/GenBank/DDBJ databases">
        <authorList>
            <person name="Nowell W R."/>
        </authorList>
    </citation>
    <scope>NUCLEOTIDE SEQUENCE</scope>
</reference>